<dbReference type="CDD" id="cd21631">
    <property type="entry name" value="RHH_CopG_NikR-like"/>
    <property type="match status" value="1"/>
</dbReference>
<dbReference type="Pfam" id="PF01402">
    <property type="entry name" value="RHH_1"/>
    <property type="match status" value="1"/>
</dbReference>
<sequence length="66" mass="7791">MKDKFIIKPKKTRSVTMTIRIDSEISDKLDELSLKSNRSRNELINMSLRYAFENLEFVDEPDDNNP</sequence>
<evidence type="ECO:0000313" key="2">
    <source>
        <dbReference type="EMBL" id="HIU50336.1"/>
    </source>
</evidence>
<dbReference type="Proteomes" id="UP000824118">
    <property type="component" value="Unassembled WGS sequence"/>
</dbReference>
<dbReference type="SUPFAM" id="SSF47598">
    <property type="entry name" value="Ribbon-helix-helix"/>
    <property type="match status" value="1"/>
</dbReference>
<gene>
    <name evidence="2" type="ORF">IAD22_04920</name>
</gene>
<protein>
    <submittedName>
        <fullName evidence="2">Ribbon-helix-helix protein, CopG family</fullName>
    </submittedName>
</protein>
<proteinExistence type="predicted"/>
<accession>A0A9D1LYQ5</accession>
<evidence type="ECO:0000313" key="3">
    <source>
        <dbReference type="Proteomes" id="UP000824118"/>
    </source>
</evidence>
<dbReference type="InterPro" id="IPR002145">
    <property type="entry name" value="CopG"/>
</dbReference>
<name>A0A9D1LYQ5_9FIRM</name>
<dbReference type="EMBL" id="DVNG01000069">
    <property type="protein sequence ID" value="HIU50336.1"/>
    <property type="molecule type" value="Genomic_DNA"/>
</dbReference>
<dbReference type="InterPro" id="IPR010985">
    <property type="entry name" value="Ribbon_hlx_hlx"/>
</dbReference>
<reference evidence="2" key="1">
    <citation type="submission" date="2020-10" db="EMBL/GenBank/DDBJ databases">
        <authorList>
            <person name="Gilroy R."/>
        </authorList>
    </citation>
    <scope>NUCLEOTIDE SEQUENCE</scope>
    <source>
        <strain evidence="2">ChiGjej1B1-1684</strain>
    </source>
</reference>
<feature type="domain" description="Ribbon-helix-helix protein CopG" evidence="1">
    <location>
        <begin position="18"/>
        <end position="44"/>
    </location>
</feature>
<dbReference type="GO" id="GO:0006355">
    <property type="term" value="P:regulation of DNA-templated transcription"/>
    <property type="evidence" value="ECO:0007669"/>
    <property type="project" value="InterPro"/>
</dbReference>
<evidence type="ECO:0000259" key="1">
    <source>
        <dbReference type="Pfam" id="PF01402"/>
    </source>
</evidence>
<organism evidence="2 3">
    <name type="scientific">Candidatus Limousia pullorum</name>
    <dbReference type="NCBI Taxonomy" id="2840860"/>
    <lineage>
        <taxon>Bacteria</taxon>
        <taxon>Bacillati</taxon>
        <taxon>Bacillota</taxon>
        <taxon>Clostridia</taxon>
        <taxon>Eubacteriales</taxon>
        <taxon>Oscillospiraceae</taxon>
        <taxon>Oscillospiraceae incertae sedis</taxon>
        <taxon>Candidatus Limousia</taxon>
    </lineage>
</organism>
<comment type="caution">
    <text evidence="2">The sequence shown here is derived from an EMBL/GenBank/DDBJ whole genome shotgun (WGS) entry which is preliminary data.</text>
</comment>
<dbReference type="AlphaFoldDB" id="A0A9D1LYQ5"/>
<reference evidence="2" key="2">
    <citation type="journal article" date="2021" name="PeerJ">
        <title>Extensive microbial diversity within the chicken gut microbiome revealed by metagenomics and culture.</title>
        <authorList>
            <person name="Gilroy R."/>
            <person name="Ravi A."/>
            <person name="Getino M."/>
            <person name="Pursley I."/>
            <person name="Horton D.L."/>
            <person name="Alikhan N.F."/>
            <person name="Baker D."/>
            <person name="Gharbi K."/>
            <person name="Hall N."/>
            <person name="Watson M."/>
            <person name="Adriaenssens E.M."/>
            <person name="Foster-Nyarko E."/>
            <person name="Jarju S."/>
            <person name="Secka A."/>
            <person name="Antonio M."/>
            <person name="Oren A."/>
            <person name="Chaudhuri R.R."/>
            <person name="La Ragione R."/>
            <person name="Hildebrand F."/>
            <person name="Pallen M.J."/>
        </authorList>
    </citation>
    <scope>NUCLEOTIDE SEQUENCE</scope>
    <source>
        <strain evidence="2">ChiGjej1B1-1684</strain>
    </source>
</reference>